<comment type="caution">
    <text evidence="1">The sequence shown here is derived from an EMBL/GenBank/DDBJ whole genome shotgun (WGS) entry which is preliminary data.</text>
</comment>
<reference evidence="1 2" key="1">
    <citation type="journal article" date="2020" name="J. Phycol.">
        <title>Comparative genome analysis reveals Cyanidiococcus gen. nov., a new extremophilic red algal genus sister to Cyanidioschyzon (Cyanidioschyzonaceae, Rhodophyta).</title>
        <authorList>
            <person name="Liu S.-L."/>
            <person name="Chiang Y.-R."/>
            <person name="Yoon H.S."/>
            <person name="Fu H.-Y."/>
        </authorList>
    </citation>
    <scope>NUCLEOTIDE SEQUENCE [LARGE SCALE GENOMIC DNA]</scope>
    <source>
        <strain evidence="1 2">THAL066</strain>
    </source>
</reference>
<gene>
    <name evidence="1" type="ORF">F1559_000233</name>
</gene>
<dbReference type="OrthoDB" id="10486754at2759"/>
<dbReference type="Proteomes" id="UP000530660">
    <property type="component" value="Unassembled WGS sequence"/>
</dbReference>
<proteinExistence type="predicted"/>
<dbReference type="EMBL" id="VWRR01000004">
    <property type="protein sequence ID" value="KAF6004022.1"/>
    <property type="molecule type" value="Genomic_DNA"/>
</dbReference>
<sequence>MRFDPRPWLSQLRPRARSTEFRLALQETERLPELEEASTSALERAVKIAQKLPQHSLQAAALYAHVAALQSWLARDQLRLSARCYRKAWIALGRGSETLQEDALASWNSQQVYAQYLRNAQLYDWPHAVKVAKIPESNDRTSKASAALFGVMLHRLLTRAHHDVSSDCHNADLYAKLTADAQRFLDKLRDSVEGEELVGRSLLALGATLRSQDMLQAALTHLQGSPSSSQAQNEETLFTEVVALCENARVALWRMREPQASTTFSFDDEQCESMLTDALTKAKALDGIGLSLIPLTTLAAFYLHIRKDPVVAEGLYRACLDRVYDANSTMKESTTRTEVRQSRPILSPAGYQALSVNALAEYANLLAHLEWNGRPRTAESRQVAERAHHLIGPDVQTSTLSDMVIPSWRVWYAERSRSLRDMTL</sequence>
<evidence type="ECO:0000313" key="2">
    <source>
        <dbReference type="Proteomes" id="UP000530660"/>
    </source>
</evidence>
<dbReference type="AlphaFoldDB" id="A0A7J7ILN0"/>
<organism evidence="1 2">
    <name type="scientific">Cyanidiococcus yangmingshanensis</name>
    <dbReference type="NCBI Taxonomy" id="2690220"/>
    <lineage>
        <taxon>Eukaryota</taxon>
        <taxon>Rhodophyta</taxon>
        <taxon>Bangiophyceae</taxon>
        <taxon>Cyanidiales</taxon>
        <taxon>Cyanidiaceae</taxon>
        <taxon>Cyanidiococcus</taxon>
    </lineage>
</organism>
<evidence type="ECO:0000313" key="1">
    <source>
        <dbReference type="EMBL" id="KAF6004022.1"/>
    </source>
</evidence>
<keyword evidence="2" id="KW-1185">Reference proteome</keyword>
<accession>A0A7J7ILN0</accession>
<protein>
    <submittedName>
        <fullName evidence="1">Uncharacterized protein</fullName>
    </submittedName>
</protein>
<name>A0A7J7ILN0_9RHOD</name>